<dbReference type="Gene3D" id="3.30.460.10">
    <property type="entry name" value="Beta Polymerase, domain 2"/>
    <property type="match status" value="1"/>
</dbReference>
<reference evidence="2 3" key="1">
    <citation type="submission" date="2017-08" db="EMBL/GenBank/DDBJ databases">
        <authorList>
            <person name="de Groot N.N."/>
        </authorList>
    </citation>
    <scope>NUCLEOTIDE SEQUENCE [LARGE SCALE GENOMIC DNA]</scope>
    <source>
        <strain evidence="2 3">HM2</strain>
    </source>
</reference>
<dbReference type="PANTHER" id="PTHR41773:SF1">
    <property type="entry name" value="RELA_SPOT DOMAIN-CONTAINING PROTEIN"/>
    <property type="match status" value="1"/>
</dbReference>
<dbReference type="Proteomes" id="UP000255423">
    <property type="component" value="Unassembled WGS sequence"/>
</dbReference>
<evidence type="ECO:0000313" key="2">
    <source>
        <dbReference type="EMBL" id="SUQ24393.1"/>
    </source>
</evidence>
<dbReference type="PANTHER" id="PTHR41773">
    <property type="entry name" value="GTP PYROPHOSPHATASE-RELATED"/>
    <property type="match status" value="1"/>
</dbReference>
<dbReference type="InterPro" id="IPR043519">
    <property type="entry name" value="NT_sf"/>
</dbReference>
<dbReference type="Gene3D" id="1.10.287.860">
    <property type="entry name" value="Nucleotidyltransferase"/>
    <property type="match status" value="1"/>
</dbReference>
<feature type="domain" description="RelA/SpoT" evidence="1">
    <location>
        <begin position="56"/>
        <end position="183"/>
    </location>
</feature>
<proteinExistence type="predicted"/>
<gene>
    <name evidence="2" type="ORF">SAMN05661053_1793</name>
</gene>
<dbReference type="CDD" id="cd05399">
    <property type="entry name" value="NT_Rel-Spo_like"/>
    <property type="match status" value="1"/>
</dbReference>
<accession>A0A380S5X5</accession>
<dbReference type="SMART" id="SM00954">
    <property type="entry name" value="RelA_SpoT"/>
    <property type="match status" value="1"/>
</dbReference>
<dbReference type="AlphaFoldDB" id="A0A380S5X5"/>
<dbReference type="GO" id="GO:0015969">
    <property type="term" value="P:guanosine tetraphosphate metabolic process"/>
    <property type="evidence" value="ECO:0007669"/>
    <property type="project" value="InterPro"/>
</dbReference>
<evidence type="ECO:0000313" key="3">
    <source>
        <dbReference type="Proteomes" id="UP000255423"/>
    </source>
</evidence>
<name>A0A380S5X5_FIBSU</name>
<evidence type="ECO:0000259" key="1">
    <source>
        <dbReference type="SMART" id="SM00954"/>
    </source>
</evidence>
<dbReference type="RefSeq" id="WP_109572899.1">
    <property type="nucleotide sequence ID" value="NZ_UHJL01000002.1"/>
</dbReference>
<sequence length="369" mass="42410">MNEDSVEKYGLNPAETMILEDYRDKLPVFEKMRDFVCDLLKKKVAENNIYVTAVEARIKAEASLAEKLERKNGKYKSLTDLTDILGARVIAFYNDDVDKIAALVESLFEIDWKNSVDKRKMHELDSFGYNSLHFICTIPKALFEDPECPELNEIRFEIQMRTALQHVWATLDHDTGYKSGFEIPHEYLRNLNRLAGMLELVDEQFCKIRTEINNYRYHVQSLVHSGRFDEVALNGDSFTNYLKLRPFDKLNQRIAAINQAEIHESSMMPFLKALKFLRFETLADVDKLIKEDSDDAYHLAAFQLANTDLDIINSSLGVISLLVVYILKKGGGVAGIRTILDDLYGESSGHEAWANRLYKNALKLSFMNR</sequence>
<organism evidence="2 3">
    <name type="scientific">Fibrobacter succinogenes</name>
    <name type="common">Bacteroides succinogenes</name>
    <dbReference type="NCBI Taxonomy" id="833"/>
    <lineage>
        <taxon>Bacteria</taxon>
        <taxon>Pseudomonadati</taxon>
        <taxon>Fibrobacterota</taxon>
        <taxon>Fibrobacteria</taxon>
        <taxon>Fibrobacterales</taxon>
        <taxon>Fibrobacteraceae</taxon>
        <taxon>Fibrobacter</taxon>
    </lineage>
</organism>
<dbReference type="SUPFAM" id="SSF81301">
    <property type="entry name" value="Nucleotidyltransferase"/>
    <property type="match status" value="1"/>
</dbReference>
<protein>
    <submittedName>
        <fullName evidence="2">PpGpp synthetase catalytic domain-containing protein (RelA/SpoT-type nucleotidyltranferase)</fullName>
    </submittedName>
</protein>
<dbReference type="Pfam" id="PF04607">
    <property type="entry name" value="RelA_SpoT"/>
    <property type="match status" value="1"/>
</dbReference>
<dbReference type="InterPro" id="IPR007685">
    <property type="entry name" value="RelA_SpoT"/>
</dbReference>
<dbReference type="EMBL" id="UHJL01000002">
    <property type="protein sequence ID" value="SUQ24393.1"/>
    <property type="molecule type" value="Genomic_DNA"/>
</dbReference>